<proteinExistence type="predicted"/>
<keyword evidence="1" id="KW-0812">Transmembrane</keyword>
<feature type="transmembrane region" description="Helical" evidence="1">
    <location>
        <begin position="12"/>
        <end position="38"/>
    </location>
</feature>
<keyword evidence="1" id="KW-1133">Transmembrane helix</keyword>
<keyword evidence="1" id="KW-0472">Membrane</keyword>
<organism evidence="2 3">
    <name type="scientific">Candidatus Entotheonella gemina</name>
    <dbReference type="NCBI Taxonomy" id="1429439"/>
    <lineage>
        <taxon>Bacteria</taxon>
        <taxon>Pseudomonadati</taxon>
        <taxon>Nitrospinota/Tectimicrobiota group</taxon>
        <taxon>Candidatus Tectimicrobiota</taxon>
        <taxon>Candidatus Entotheonellia</taxon>
        <taxon>Candidatus Entotheonellales</taxon>
        <taxon>Candidatus Entotheonellaceae</taxon>
        <taxon>Candidatus Entotheonella</taxon>
    </lineage>
</organism>
<sequence>MEPQTLFKIVGAVVLGLLGYLFIGFFSGIGGAVIGYFAGPPLLNRWLHRY</sequence>
<name>W4LYX9_9BACT</name>
<dbReference type="Proteomes" id="UP000019140">
    <property type="component" value="Unassembled WGS sequence"/>
</dbReference>
<comment type="caution">
    <text evidence="2">The sequence shown here is derived from an EMBL/GenBank/DDBJ whole genome shotgun (WGS) entry which is preliminary data.</text>
</comment>
<evidence type="ECO:0000256" key="1">
    <source>
        <dbReference type="SAM" id="Phobius"/>
    </source>
</evidence>
<gene>
    <name evidence="2" type="ORF">ETSY2_34495</name>
</gene>
<reference evidence="2 3" key="1">
    <citation type="journal article" date="2014" name="Nature">
        <title>An environmental bacterial taxon with a large and distinct metabolic repertoire.</title>
        <authorList>
            <person name="Wilson M.C."/>
            <person name="Mori T."/>
            <person name="Ruckert C."/>
            <person name="Uria A.R."/>
            <person name="Helf M.J."/>
            <person name="Takada K."/>
            <person name="Gernert C."/>
            <person name="Steffens U.A."/>
            <person name="Heycke N."/>
            <person name="Schmitt S."/>
            <person name="Rinke C."/>
            <person name="Helfrich E.J."/>
            <person name="Brachmann A.O."/>
            <person name="Gurgui C."/>
            <person name="Wakimoto T."/>
            <person name="Kracht M."/>
            <person name="Crusemann M."/>
            <person name="Hentschel U."/>
            <person name="Abe I."/>
            <person name="Matsunaga S."/>
            <person name="Kalinowski J."/>
            <person name="Takeyama H."/>
            <person name="Piel J."/>
        </authorList>
    </citation>
    <scope>NUCLEOTIDE SEQUENCE [LARGE SCALE GENOMIC DNA]</scope>
    <source>
        <strain evidence="3">TSY2</strain>
    </source>
</reference>
<protein>
    <submittedName>
        <fullName evidence="2">Uncharacterized protein</fullName>
    </submittedName>
</protein>
<dbReference type="EMBL" id="AZHX01001479">
    <property type="protein sequence ID" value="ETX02946.1"/>
    <property type="molecule type" value="Genomic_DNA"/>
</dbReference>
<keyword evidence="3" id="KW-1185">Reference proteome</keyword>
<evidence type="ECO:0000313" key="2">
    <source>
        <dbReference type="EMBL" id="ETX02946.1"/>
    </source>
</evidence>
<dbReference type="HOGENOM" id="CLU_3115786_0_0_7"/>
<evidence type="ECO:0000313" key="3">
    <source>
        <dbReference type="Proteomes" id="UP000019140"/>
    </source>
</evidence>
<dbReference type="AlphaFoldDB" id="W4LYX9"/>
<accession>W4LYX9</accession>